<dbReference type="GO" id="GO:0005737">
    <property type="term" value="C:cytoplasm"/>
    <property type="evidence" value="ECO:0007669"/>
    <property type="project" value="TreeGrafter"/>
</dbReference>
<evidence type="ECO:0000256" key="8">
    <source>
        <dbReference type="ARBA" id="ARBA00048679"/>
    </source>
</evidence>
<dbReference type="GO" id="GO:0005524">
    <property type="term" value="F:ATP binding"/>
    <property type="evidence" value="ECO:0007669"/>
    <property type="project" value="UniProtKB-KW"/>
</dbReference>
<name>A0A9P3G975_9APHY</name>
<evidence type="ECO:0000256" key="6">
    <source>
        <dbReference type="ARBA" id="ARBA00022840"/>
    </source>
</evidence>
<evidence type="ECO:0000256" key="1">
    <source>
        <dbReference type="ARBA" id="ARBA00012513"/>
    </source>
</evidence>
<dbReference type="SUPFAM" id="SSF56112">
    <property type="entry name" value="Protein kinase-like (PK-like)"/>
    <property type="match status" value="1"/>
</dbReference>
<keyword evidence="2" id="KW-0723">Serine/threonine-protein kinase</keyword>
<gene>
    <name evidence="10" type="ORF">PsYK624_058100</name>
</gene>
<dbReference type="EMBL" id="BPQB01000013">
    <property type="protein sequence ID" value="GJE89704.1"/>
    <property type="molecule type" value="Genomic_DNA"/>
</dbReference>
<dbReference type="EC" id="2.7.11.1" evidence="1"/>
<keyword evidence="11" id="KW-1185">Reference proteome</keyword>
<dbReference type="GO" id="GO:0005634">
    <property type="term" value="C:nucleus"/>
    <property type="evidence" value="ECO:0007669"/>
    <property type="project" value="TreeGrafter"/>
</dbReference>
<evidence type="ECO:0000256" key="3">
    <source>
        <dbReference type="ARBA" id="ARBA00022679"/>
    </source>
</evidence>
<evidence type="ECO:0000256" key="5">
    <source>
        <dbReference type="ARBA" id="ARBA00022777"/>
    </source>
</evidence>
<evidence type="ECO:0000259" key="9">
    <source>
        <dbReference type="PROSITE" id="PS50011"/>
    </source>
</evidence>
<dbReference type="Pfam" id="PF00069">
    <property type="entry name" value="Pkinase"/>
    <property type="match status" value="1"/>
</dbReference>
<dbReference type="PANTHER" id="PTHR47634:SF9">
    <property type="entry name" value="PROTEIN KINASE DOMAIN-CONTAINING PROTEIN-RELATED"/>
    <property type="match status" value="1"/>
</dbReference>
<feature type="domain" description="Protein kinase" evidence="9">
    <location>
        <begin position="1"/>
        <end position="214"/>
    </location>
</feature>
<accession>A0A9P3G975</accession>
<dbReference type="PROSITE" id="PS50011">
    <property type="entry name" value="PROTEIN_KINASE_DOM"/>
    <property type="match status" value="1"/>
</dbReference>
<evidence type="ECO:0000313" key="10">
    <source>
        <dbReference type="EMBL" id="GJE89704.1"/>
    </source>
</evidence>
<comment type="catalytic activity">
    <reaction evidence="8">
        <text>L-seryl-[protein] + ATP = O-phospho-L-seryl-[protein] + ADP + H(+)</text>
        <dbReference type="Rhea" id="RHEA:17989"/>
        <dbReference type="Rhea" id="RHEA-COMP:9863"/>
        <dbReference type="Rhea" id="RHEA-COMP:11604"/>
        <dbReference type="ChEBI" id="CHEBI:15378"/>
        <dbReference type="ChEBI" id="CHEBI:29999"/>
        <dbReference type="ChEBI" id="CHEBI:30616"/>
        <dbReference type="ChEBI" id="CHEBI:83421"/>
        <dbReference type="ChEBI" id="CHEBI:456216"/>
        <dbReference type="EC" id="2.7.11.1"/>
    </reaction>
</comment>
<evidence type="ECO:0000256" key="4">
    <source>
        <dbReference type="ARBA" id="ARBA00022741"/>
    </source>
</evidence>
<comment type="caution">
    <text evidence="10">The sequence shown here is derived from an EMBL/GenBank/DDBJ whole genome shotgun (WGS) entry which is preliminary data.</text>
</comment>
<dbReference type="Gene3D" id="1.10.510.10">
    <property type="entry name" value="Transferase(Phosphotransferase) domain 1"/>
    <property type="match status" value="1"/>
</dbReference>
<keyword evidence="3" id="KW-0808">Transferase</keyword>
<dbReference type="GO" id="GO:0000245">
    <property type="term" value="P:spliceosomal complex assembly"/>
    <property type="evidence" value="ECO:0007669"/>
    <property type="project" value="TreeGrafter"/>
</dbReference>
<evidence type="ECO:0000256" key="7">
    <source>
        <dbReference type="ARBA" id="ARBA00047899"/>
    </source>
</evidence>
<dbReference type="SMART" id="SM00220">
    <property type="entry name" value="S_TKc"/>
    <property type="match status" value="1"/>
</dbReference>
<dbReference type="InterPro" id="IPR000719">
    <property type="entry name" value="Prot_kinase_dom"/>
</dbReference>
<dbReference type="AlphaFoldDB" id="A0A9P3G975"/>
<dbReference type="InterPro" id="IPR011009">
    <property type="entry name" value="Kinase-like_dom_sf"/>
</dbReference>
<evidence type="ECO:0000313" key="11">
    <source>
        <dbReference type="Proteomes" id="UP000703269"/>
    </source>
</evidence>
<keyword evidence="5" id="KW-0418">Kinase</keyword>
<protein>
    <recommendedName>
        <fullName evidence="1">non-specific serine/threonine protein kinase</fullName>
        <ecNumber evidence="1">2.7.11.1</ecNumber>
    </recommendedName>
</protein>
<sequence length="217" mass="24123">MLAVSPEDIDSFLSSTTHARIDTALFTTGKRVSRTQSTPIAISVPPGDVNIYDSWKHVNAKLADLEMACWEDNVGDHYTQMIQSPALRAPEVCIGAGWGKPADIWSIACLAYQLSMGKSLITPNCDSDAVPFFQALYFGNLPMHMLKRGAESSKFYKDDGTLKIELPGRLSVEEMVLKQPPGRARMLVDFLKRAFVLDPEQRPTARELLAHEWVQPS</sequence>
<dbReference type="InterPro" id="IPR051334">
    <property type="entry name" value="SRPK"/>
</dbReference>
<comment type="catalytic activity">
    <reaction evidence="7">
        <text>L-threonyl-[protein] + ATP = O-phospho-L-threonyl-[protein] + ADP + H(+)</text>
        <dbReference type="Rhea" id="RHEA:46608"/>
        <dbReference type="Rhea" id="RHEA-COMP:11060"/>
        <dbReference type="Rhea" id="RHEA-COMP:11605"/>
        <dbReference type="ChEBI" id="CHEBI:15378"/>
        <dbReference type="ChEBI" id="CHEBI:30013"/>
        <dbReference type="ChEBI" id="CHEBI:30616"/>
        <dbReference type="ChEBI" id="CHEBI:61977"/>
        <dbReference type="ChEBI" id="CHEBI:456216"/>
        <dbReference type="EC" id="2.7.11.1"/>
    </reaction>
</comment>
<keyword evidence="4" id="KW-0547">Nucleotide-binding</keyword>
<proteinExistence type="predicted"/>
<dbReference type="Proteomes" id="UP000703269">
    <property type="component" value="Unassembled WGS sequence"/>
</dbReference>
<dbReference type="OrthoDB" id="5979581at2759"/>
<reference evidence="10 11" key="1">
    <citation type="submission" date="2021-08" db="EMBL/GenBank/DDBJ databases">
        <title>Draft Genome Sequence of Phanerochaete sordida strain YK-624.</title>
        <authorList>
            <person name="Mori T."/>
            <person name="Dohra H."/>
            <person name="Suzuki T."/>
            <person name="Kawagishi H."/>
            <person name="Hirai H."/>
        </authorList>
    </citation>
    <scope>NUCLEOTIDE SEQUENCE [LARGE SCALE GENOMIC DNA]</scope>
    <source>
        <strain evidence="10 11">YK-624</strain>
    </source>
</reference>
<dbReference type="PANTHER" id="PTHR47634">
    <property type="entry name" value="PROTEIN KINASE DOMAIN-CONTAINING PROTEIN-RELATED"/>
    <property type="match status" value="1"/>
</dbReference>
<organism evidence="10 11">
    <name type="scientific">Phanerochaete sordida</name>
    <dbReference type="NCBI Taxonomy" id="48140"/>
    <lineage>
        <taxon>Eukaryota</taxon>
        <taxon>Fungi</taxon>
        <taxon>Dikarya</taxon>
        <taxon>Basidiomycota</taxon>
        <taxon>Agaricomycotina</taxon>
        <taxon>Agaricomycetes</taxon>
        <taxon>Polyporales</taxon>
        <taxon>Phanerochaetaceae</taxon>
        <taxon>Phanerochaete</taxon>
    </lineage>
</organism>
<dbReference type="GO" id="GO:0004674">
    <property type="term" value="F:protein serine/threonine kinase activity"/>
    <property type="evidence" value="ECO:0007669"/>
    <property type="project" value="UniProtKB-KW"/>
</dbReference>
<dbReference type="GO" id="GO:0050684">
    <property type="term" value="P:regulation of mRNA processing"/>
    <property type="evidence" value="ECO:0007669"/>
    <property type="project" value="TreeGrafter"/>
</dbReference>
<keyword evidence="6" id="KW-0067">ATP-binding</keyword>
<evidence type="ECO:0000256" key="2">
    <source>
        <dbReference type="ARBA" id="ARBA00022527"/>
    </source>
</evidence>